<comment type="caution">
    <text evidence="2">The sequence shown here is derived from an EMBL/GenBank/DDBJ whole genome shotgun (WGS) entry which is preliminary data.</text>
</comment>
<name>A0AAV3Z8S5_9GAST</name>
<protein>
    <submittedName>
        <fullName evidence="2">Uncharacterized protein</fullName>
    </submittedName>
</protein>
<reference evidence="2 3" key="1">
    <citation type="journal article" date="2021" name="Elife">
        <title>Chloroplast acquisition without the gene transfer in kleptoplastic sea slugs, Plakobranchus ocellatus.</title>
        <authorList>
            <person name="Maeda T."/>
            <person name="Takahashi S."/>
            <person name="Yoshida T."/>
            <person name="Shimamura S."/>
            <person name="Takaki Y."/>
            <person name="Nagai Y."/>
            <person name="Toyoda A."/>
            <person name="Suzuki Y."/>
            <person name="Arimoto A."/>
            <person name="Ishii H."/>
            <person name="Satoh N."/>
            <person name="Nishiyama T."/>
            <person name="Hasebe M."/>
            <person name="Maruyama T."/>
            <person name="Minagawa J."/>
            <person name="Obokata J."/>
            <person name="Shigenobu S."/>
        </authorList>
    </citation>
    <scope>NUCLEOTIDE SEQUENCE [LARGE SCALE GENOMIC DNA]</scope>
</reference>
<gene>
    <name evidence="2" type="ORF">PoB_001742700</name>
</gene>
<sequence length="87" mass="9286">MGAFAPSACEDDEISKRTSNKSSKRLLGISLEQLPTEYACPQQGDLKLLGPPSGQSTCGGARTHDRRVPADLRVDSLVTVPPKPHSL</sequence>
<dbReference type="Proteomes" id="UP000735302">
    <property type="component" value="Unassembled WGS sequence"/>
</dbReference>
<dbReference type="EMBL" id="BLXT01002074">
    <property type="protein sequence ID" value="GFN90921.1"/>
    <property type="molecule type" value="Genomic_DNA"/>
</dbReference>
<keyword evidence="3" id="KW-1185">Reference proteome</keyword>
<organism evidence="2 3">
    <name type="scientific">Plakobranchus ocellatus</name>
    <dbReference type="NCBI Taxonomy" id="259542"/>
    <lineage>
        <taxon>Eukaryota</taxon>
        <taxon>Metazoa</taxon>
        <taxon>Spiralia</taxon>
        <taxon>Lophotrochozoa</taxon>
        <taxon>Mollusca</taxon>
        <taxon>Gastropoda</taxon>
        <taxon>Heterobranchia</taxon>
        <taxon>Euthyneura</taxon>
        <taxon>Panpulmonata</taxon>
        <taxon>Sacoglossa</taxon>
        <taxon>Placobranchoidea</taxon>
        <taxon>Plakobranchidae</taxon>
        <taxon>Plakobranchus</taxon>
    </lineage>
</organism>
<proteinExistence type="predicted"/>
<dbReference type="AlphaFoldDB" id="A0AAV3Z8S5"/>
<accession>A0AAV3Z8S5</accession>
<evidence type="ECO:0000256" key="1">
    <source>
        <dbReference type="SAM" id="MobiDB-lite"/>
    </source>
</evidence>
<evidence type="ECO:0000313" key="2">
    <source>
        <dbReference type="EMBL" id="GFN90921.1"/>
    </source>
</evidence>
<evidence type="ECO:0000313" key="3">
    <source>
        <dbReference type="Proteomes" id="UP000735302"/>
    </source>
</evidence>
<feature type="region of interest" description="Disordered" evidence="1">
    <location>
        <begin position="1"/>
        <end position="22"/>
    </location>
</feature>